<evidence type="ECO:0000313" key="7">
    <source>
        <dbReference type="EMBL" id="KAG5170754.1"/>
    </source>
</evidence>
<dbReference type="PANTHER" id="PTHR13027">
    <property type="entry name" value="SAND PROTEIN-RELATED"/>
    <property type="match status" value="1"/>
</dbReference>
<comment type="similarity">
    <text evidence="3">Belongs to the MON1/SAND family.</text>
</comment>
<dbReference type="GO" id="GO:0006623">
    <property type="term" value="P:protein targeting to vacuole"/>
    <property type="evidence" value="ECO:0007669"/>
    <property type="project" value="UniProtKB-UniRule"/>
</dbReference>
<evidence type="ECO:0000256" key="1">
    <source>
        <dbReference type="ARBA" id="ARBA00004380"/>
    </source>
</evidence>
<keyword evidence="3" id="KW-0653">Protein transport</keyword>
<keyword evidence="3" id="KW-0472">Membrane</keyword>
<dbReference type="InterPro" id="IPR004353">
    <property type="entry name" value="Mon1"/>
</dbReference>
<dbReference type="Pfam" id="PF19037">
    <property type="entry name" value="Fuz_longin_2"/>
    <property type="match status" value="1"/>
</dbReference>
<keyword evidence="3" id="KW-0967">Endosome</keyword>
<feature type="region of interest" description="Disordered" evidence="4">
    <location>
        <begin position="86"/>
        <end position="111"/>
    </location>
</feature>
<comment type="subcellular location">
    <subcellularLocation>
        <location evidence="3">Endosome</location>
        <location evidence="3">Multivesicular body membrane</location>
        <topology evidence="3">Peripheral membrane protein</topology>
    </subcellularLocation>
    <subcellularLocation>
        <location evidence="1 3">Prevacuolar compartment membrane</location>
        <topology evidence="1 3">Peripheral membrane protein</topology>
    </subcellularLocation>
    <subcellularLocation>
        <location evidence="3">Vacuole membrane</location>
        <topology evidence="3">Peripheral membrane protein</topology>
    </subcellularLocation>
</comment>
<evidence type="ECO:0000259" key="5">
    <source>
        <dbReference type="Pfam" id="PF19037"/>
    </source>
</evidence>
<name>A0A8H7Y3T9_PSICU</name>
<evidence type="ECO:0000256" key="3">
    <source>
        <dbReference type="RuleBase" id="RU367048"/>
    </source>
</evidence>
<evidence type="ECO:0000256" key="4">
    <source>
        <dbReference type="SAM" id="MobiDB-lite"/>
    </source>
</evidence>
<dbReference type="AlphaFoldDB" id="A0A8H7Y3T9"/>
<dbReference type="GO" id="GO:0000329">
    <property type="term" value="C:fungal-type vacuole membrane"/>
    <property type="evidence" value="ECO:0007669"/>
    <property type="project" value="TreeGrafter"/>
</dbReference>
<protein>
    <recommendedName>
        <fullName evidence="2 3">Vacuolar fusion protein MON1</fullName>
    </recommendedName>
</protein>
<dbReference type="PANTHER" id="PTHR13027:SF7">
    <property type="entry name" value="VACUOLAR FUSION PROTEIN MON1 HOMOLOG"/>
    <property type="match status" value="1"/>
</dbReference>
<dbReference type="InterPro" id="IPR043971">
    <property type="entry name" value="FUZ/MON1/HPS1_longin_2"/>
</dbReference>
<evidence type="ECO:0000256" key="2">
    <source>
        <dbReference type="ARBA" id="ARBA00018132"/>
    </source>
</evidence>
<dbReference type="PRINTS" id="PR01546">
    <property type="entry name" value="YEAST73DUF"/>
</dbReference>
<dbReference type="GO" id="GO:0032585">
    <property type="term" value="C:multivesicular body membrane"/>
    <property type="evidence" value="ECO:0007669"/>
    <property type="project" value="UniProtKB-SubCell"/>
</dbReference>
<sequence>MKDMLYIIMIASNRVVTLIRPRKHSIHPADLHIIMNTIHSPSIYNSPASASWIPVCLPKFNPSGFVNAYITFLRKDDAVHLNEPITFAPTPDPESPSSTETISNKSDPQEGLNESGIALKLTSDGTLTALLNAYQAKEMDYSVSQLGIPGLRHFVYKSRTQVQITLPIFEDPYDQPNARKRLITLYQNIHDAIHAKSGQEAGLKLQYIRTESESVMGWITQPFELYISISPLLPKSAAVGAANAVARWVKREEARLFLRDAPVF</sequence>
<feature type="domain" description="FUZ/MON1/HPS1 third Longin" evidence="6">
    <location>
        <begin position="150"/>
        <end position="253"/>
    </location>
</feature>
<keyword evidence="3" id="KW-0072">Autophagy</keyword>
<comment type="caution">
    <text evidence="7">The sequence shown here is derived from an EMBL/GenBank/DDBJ whole genome shotgun (WGS) entry which is preliminary data.</text>
</comment>
<evidence type="ECO:0000259" key="6">
    <source>
        <dbReference type="Pfam" id="PF19038"/>
    </source>
</evidence>
<dbReference type="EMBL" id="JAFIQS010000004">
    <property type="protein sequence ID" value="KAG5170754.1"/>
    <property type="molecule type" value="Genomic_DNA"/>
</dbReference>
<proteinExistence type="inferred from homology"/>
<reference evidence="7" key="1">
    <citation type="submission" date="2021-02" db="EMBL/GenBank/DDBJ databases">
        <title>Psilocybe cubensis genome.</title>
        <authorList>
            <person name="Mckernan K.J."/>
            <person name="Crawford S."/>
            <person name="Trippe A."/>
            <person name="Kane L.T."/>
            <person name="Mclaughlin S."/>
        </authorList>
    </citation>
    <scope>NUCLEOTIDE SEQUENCE [LARGE SCALE GENOMIC DNA]</scope>
    <source>
        <strain evidence="7">MGC-MH-2018</strain>
    </source>
</reference>
<keyword evidence="3" id="KW-0813">Transport</keyword>
<keyword evidence="3" id="KW-0926">Vacuole</keyword>
<comment type="function">
    <text evidence="3">Required for multiple vacuole delivery pathways including the cytoplasm to vacuole transport (Cvt), autophagy, pexophagy and endocytosis.</text>
</comment>
<dbReference type="GO" id="GO:0006914">
    <property type="term" value="P:autophagy"/>
    <property type="evidence" value="ECO:0007669"/>
    <property type="project" value="UniProtKB-UniRule"/>
</dbReference>
<dbReference type="GO" id="GO:0016192">
    <property type="term" value="P:vesicle-mediated transport"/>
    <property type="evidence" value="ECO:0007669"/>
    <property type="project" value="InterPro"/>
</dbReference>
<dbReference type="GO" id="GO:0035658">
    <property type="term" value="C:Mon1-Ccz1 complex"/>
    <property type="evidence" value="ECO:0007669"/>
    <property type="project" value="TreeGrafter"/>
</dbReference>
<accession>A0A8H7Y3T9</accession>
<organism evidence="7">
    <name type="scientific">Psilocybe cubensis</name>
    <name type="common">Psychedelic mushroom</name>
    <name type="synonym">Stropharia cubensis</name>
    <dbReference type="NCBI Taxonomy" id="181762"/>
    <lineage>
        <taxon>Eukaryota</taxon>
        <taxon>Fungi</taxon>
        <taxon>Dikarya</taxon>
        <taxon>Basidiomycota</taxon>
        <taxon>Agaricomycotina</taxon>
        <taxon>Agaricomycetes</taxon>
        <taxon>Agaricomycetidae</taxon>
        <taxon>Agaricales</taxon>
        <taxon>Agaricineae</taxon>
        <taxon>Strophariaceae</taxon>
        <taxon>Psilocybe</taxon>
    </lineage>
</organism>
<feature type="domain" description="FUZ/MON1/HPS1 second Longin" evidence="5">
    <location>
        <begin position="3"/>
        <end position="76"/>
    </location>
</feature>
<gene>
    <name evidence="7" type="ORF">JR316_005145</name>
</gene>
<dbReference type="Pfam" id="PF19038">
    <property type="entry name" value="Fuz_longin_3"/>
    <property type="match status" value="1"/>
</dbReference>
<dbReference type="InterPro" id="IPR043970">
    <property type="entry name" value="FUZ/MON1/HPS1_longin_3"/>
</dbReference>